<protein>
    <recommendedName>
        <fullName evidence="1">SDA1 N-terminal domain-containing protein</fullName>
    </recommendedName>
</protein>
<dbReference type="AlphaFoldDB" id="A0A175YHE1"/>
<feature type="domain" description="SDA1 N-terminal" evidence="1">
    <location>
        <begin position="4"/>
        <end position="67"/>
    </location>
</feature>
<sequence length="482" mass="55883">MSSKMKKKAKLQRVIRSMKKQQLQSSEKTTSFRSYSPLNHLHDAQGFVEKLYSRLQTADKFEGKCCVSSSFNRFCSYELHNMNIIKNLPGVDALTAFAYFFDAESTRKYVSSRSLAEERQISSLLLGSMLDVVEEVQLARLELRNLIQCIFCSESGNFCTSPLESFFSQNSTMIYHAARHVRARLVSCGRIISKGYNANSFNDVTEKVPLNKRTVFRAKPRVRGCSWDYPGVLLARNITDPSTPSVAAILRGSKTVCRPPRRPIPEEDRRLILRIQILPGYSNFNIHCLATARYNDLAKYLTDEQKRKDSEQRRSESKLESIYIDKPQQNVTEVVKEIKSLPFLKRLTNLWMTKKKEDDELFIAREYIKHSNWTEYEQMSVAEYCYVAMILAERFINGKDNLAHILPLLKYFHNRIYQCNLMEFRVSYVVGFKVLGYYLPSAAHNHQLVPIRKLEEFHVAVSHQRSIMDHPDDYTEGIFLLP</sequence>
<dbReference type="InterPro" id="IPR012977">
    <property type="entry name" value="SDA1_N"/>
</dbReference>
<name>A0A175YHE1_DAUCS</name>
<dbReference type="PANTHER" id="PTHR35707:SF1">
    <property type="entry name" value="SPC7 KINETOCHORE PROTEIN DOMAIN-CONTAINING PROTEIN"/>
    <property type="match status" value="1"/>
</dbReference>
<dbReference type="Gramene" id="KZM83096">
    <property type="protein sequence ID" value="KZM83096"/>
    <property type="gene ID" value="DCAR_030665"/>
</dbReference>
<reference evidence="2" key="1">
    <citation type="journal article" date="2016" name="Nat. Genet.">
        <title>A high-quality carrot genome assembly provides new insights into carotenoid accumulation and asterid genome evolution.</title>
        <authorList>
            <person name="Iorizzo M."/>
            <person name="Ellison S."/>
            <person name="Senalik D."/>
            <person name="Zeng P."/>
            <person name="Satapoomin P."/>
            <person name="Huang J."/>
            <person name="Bowman M."/>
            <person name="Iovene M."/>
            <person name="Sanseverino W."/>
            <person name="Cavagnaro P."/>
            <person name="Yildiz M."/>
            <person name="Macko-Podgorni A."/>
            <person name="Moranska E."/>
            <person name="Grzebelus E."/>
            <person name="Grzebelus D."/>
            <person name="Ashrafi H."/>
            <person name="Zheng Z."/>
            <person name="Cheng S."/>
            <person name="Spooner D."/>
            <person name="Van Deynze A."/>
            <person name="Simon P."/>
        </authorList>
    </citation>
    <scope>NUCLEOTIDE SEQUENCE [LARGE SCALE GENOMIC DNA]</scope>
    <source>
        <tissue evidence="2">Leaf</tissue>
    </source>
</reference>
<comment type="caution">
    <text evidence="2">The sequence shown here is derived from an EMBL/GenBank/DDBJ whole genome shotgun (WGS) entry which is preliminary data.</text>
</comment>
<dbReference type="PANTHER" id="PTHR35707">
    <property type="entry name" value="OS06G0608100 PROTEIN"/>
    <property type="match status" value="1"/>
</dbReference>
<evidence type="ECO:0000259" key="1">
    <source>
        <dbReference type="Pfam" id="PF08158"/>
    </source>
</evidence>
<accession>A0A175YHE1</accession>
<dbReference type="EMBL" id="LNRQ01000009">
    <property type="protein sequence ID" value="KZM83096.1"/>
    <property type="molecule type" value="Genomic_DNA"/>
</dbReference>
<dbReference type="Pfam" id="PF08158">
    <property type="entry name" value="SDA1_HEAT"/>
    <property type="match status" value="1"/>
</dbReference>
<dbReference type="STRING" id="79200.A0A175YHE1"/>
<evidence type="ECO:0000313" key="2">
    <source>
        <dbReference type="EMBL" id="KZM83096.1"/>
    </source>
</evidence>
<gene>
    <name evidence="2" type="ORF">DCAR_030665</name>
</gene>
<organism evidence="2">
    <name type="scientific">Daucus carota subsp. sativus</name>
    <name type="common">Carrot</name>
    <dbReference type="NCBI Taxonomy" id="79200"/>
    <lineage>
        <taxon>Eukaryota</taxon>
        <taxon>Viridiplantae</taxon>
        <taxon>Streptophyta</taxon>
        <taxon>Embryophyta</taxon>
        <taxon>Tracheophyta</taxon>
        <taxon>Spermatophyta</taxon>
        <taxon>Magnoliopsida</taxon>
        <taxon>eudicotyledons</taxon>
        <taxon>Gunneridae</taxon>
        <taxon>Pentapetalae</taxon>
        <taxon>asterids</taxon>
        <taxon>campanulids</taxon>
        <taxon>Apiales</taxon>
        <taxon>Apiaceae</taxon>
        <taxon>Apioideae</taxon>
        <taxon>Scandiceae</taxon>
        <taxon>Daucinae</taxon>
        <taxon>Daucus</taxon>
        <taxon>Daucus sect. Daucus</taxon>
    </lineage>
</organism>
<proteinExistence type="predicted"/>